<dbReference type="PANTHER" id="PTHR43434">
    <property type="entry name" value="PHOSPHOGLYCOLATE PHOSPHATASE"/>
    <property type="match status" value="1"/>
</dbReference>
<dbReference type="SFLD" id="SFLDG01135">
    <property type="entry name" value="C1.5.6:_HAD__Beta-PGM__Phospha"/>
    <property type="match status" value="1"/>
</dbReference>
<comment type="cofactor">
    <cofactor evidence="2">
        <name>Mg(2+)</name>
        <dbReference type="ChEBI" id="CHEBI:18420"/>
    </cofactor>
</comment>
<name>A0A844HXI6_9GAMM</name>
<dbReference type="Pfam" id="PF13419">
    <property type="entry name" value="HAD_2"/>
    <property type="match status" value="1"/>
</dbReference>
<protein>
    <recommendedName>
        <fullName evidence="5">phosphoglycolate phosphatase</fullName>
        <ecNumber evidence="5">3.1.3.18</ecNumber>
    </recommendedName>
</protein>
<dbReference type="InterPro" id="IPR006439">
    <property type="entry name" value="HAD-SF_hydro_IA"/>
</dbReference>
<keyword evidence="6" id="KW-0479">Metal-binding</keyword>
<evidence type="ECO:0000256" key="7">
    <source>
        <dbReference type="ARBA" id="ARBA00023277"/>
    </source>
</evidence>
<dbReference type="EC" id="3.1.3.18" evidence="5"/>
<sequence>MTIKAVIFDMDGTLIETSTMWKAAEMEVFSSLGVEVSETLSQLTESMTTTRVTEFWFAQFPWEGPSLAEVESSVIRRVKELVLEEGEAIDGVVESLSFFTERGLKLALASNAPMDVISAVLTKLNIGSYFDEVVSADHVISGKPDPHIFEFTSRKLGLDPDECLVVEDSLSGVLGAKRAGMQVLAIASNMRISLNADYHVEKMRDVVDTISSFENL</sequence>
<comment type="caution">
    <text evidence="8">The sequence shown here is derived from an EMBL/GenBank/DDBJ whole genome shotgun (WGS) entry which is preliminary data.</text>
</comment>
<dbReference type="InterPro" id="IPR050155">
    <property type="entry name" value="HAD-like_hydrolase_sf"/>
</dbReference>
<evidence type="ECO:0000256" key="6">
    <source>
        <dbReference type="ARBA" id="ARBA00022723"/>
    </source>
</evidence>
<dbReference type="Gene3D" id="3.40.50.1000">
    <property type="entry name" value="HAD superfamily/HAD-like"/>
    <property type="match status" value="1"/>
</dbReference>
<evidence type="ECO:0000313" key="8">
    <source>
        <dbReference type="EMBL" id="MTI98832.1"/>
    </source>
</evidence>
<comment type="pathway">
    <text evidence="3">Organic acid metabolism; glycolate biosynthesis; glycolate from 2-phosphoglycolate: step 1/1.</text>
</comment>
<evidence type="ECO:0000256" key="1">
    <source>
        <dbReference type="ARBA" id="ARBA00000830"/>
    </source>
</evidence>
<dbReference type="PANTHER" id="PTHR43434:SF1">
    <property type="entry name" value="PHOSPHOGLYCOLATE PHOSPHATASE"/>
    <property type="match status" value="1"/>
</dbReference>
<proteinExistence type="inferred from homology"/>
<evidence type="ECO:0000256" key="4">
    <source>
        <dbReference type="ARBA" id="ARBA00006171"/>
    </source>
</evidence>
<dbReference type="SFLD" id="SFLDS00003">
    <property type="entry name" value="Haloacid_Dehalogenase"/>
    <property type="match status" value="1"/>
</dbReference>
<dbReference type="GO" id="GO:0006281">
    <property type="term" value="P:DNA repair"/>
    <property type="evidence" value="ECO:0007669"/>
    <property type="project" value="TreeGrafter"/>
</dbReference>
<dbReference type="InterPro" id="IPR023214">
    <property type="entry name" value="HAD_sf"/>
</dbReference>
<dbReference type="InterPro" id="IPR036412">
    <property type="entry name" value="HAD-like_sf"/>
</dbReference>
<dbReference type="GO" id="GO:0008967">
    <property type="term" value="F:phosphoglycolate phosphatase activity"/>
    <property type="evidence" value="ECO:0007669"/>
    <property type="project" value="UniProtKB-EC"/>
</dbReference>
<dbReference type="AlphaFoldDB" id="A0A844HXI6"/>
<dbReference type="InterPro" id="IPR023198">
    <property type="entry name" value="PGP-like_dom2"/>
</dbReference>
<dbReference type="SUPFAM" id="SSF56784">
    <property type="entry name" value="HAD-like"/>
    <property type="match status" value="1"/>
</dbReference>
<evidence type="ECO:0000256" key="3">
    <source>
        <dbReference type="ARBA" id="ARBA00004818"/>
    </source>
</evidence>
<organism evidence="8 9">
    <name type="scientific">Marinobacter adhaerens</name>
    <dbReference type="NCBI Taxonomy" id="1033846"/>
    <lineage>
        <taxon>Bacteria</taxon>
        <taxon>Pseudomonadati</taxon>
        <taxon>Pseudomonadota</taxon>
        <taxon>Gammaproteobacteria</taxon>
        <taxon>Pseudomonadales</taxon>
        <taxon>Marinobacteraceae</taxon>
        <taxon>Marinobacter</taxon>
    </lineage>
</organism>
<dbReference type="Gene3D" id="1.10.150.240">
    <property type="entry name" value="Putative phosphatase, domain 2"/>
    <property type="match status" value="1"/>
</dbReference>
<evidence type="ECO:0000256" key="5">
    <source>
        <dbReference type="ARBA" id="ARBA00013078"/>
    </source>
</evidence>
<keyword evidence="7" id="KW-0119">Carbohydrate metabolism</keyword>
<evidence type="ECO:0000313" key="9">
    <source>
        <dbReference type="Proteomes" id="UP000431462"/>
    </source>
</evidence>
<dbReference type="GO" id="GO:0046872">
    <property type="term" value="F:metal ion binding"/>
    <property type="evidence" value="ECO:0007669"/>
    <property type="project" value="UniProtKB-KW"/>
</dbReference>
<dbReference type="NCBIfam" id="TIGR01549">
    <property type="entry name" value="HAD-SF-IA-v1"/>
    <property type="match status" value="1"/>
</dbReference>
<dbReference type="PRINTS" id="PR00413">
    <property type="entry name" value="HADHALOGNASE"/>
</dbReference>
<reference evidence="8 9" key="1">
    <citation type="submission" date="2019-06" db="EMBL/GenBank/DDBJ databases">
        <title>Enrichment of Autotrophic Halophilic Microorganisms from Red Sea Brine Pool Using Microbial Electrosynthesis System.</title>
        <authorList>
            <person name="Alqahtani M.F."/>
            <person name="Bajracharya S."/>
            <person name="Katuri K.P."/>
            <person name="Ali M."/>
            <person name="Saikaly P.E."/>
        </authorList>
    </citation>
    <scope>NUCLEOTIDE SEQUENCE [LARGE SCALE GENOMIC DNA]</scope>
    <source>
        <strain evidence="8">MES15</strain>
    </source>
</reference>
<comment type="catalytic activity">
    <reaction evidence="1">
        <text>2-phosphoglycolate + H2O = glycolate + phosphate</text>
        <dbReference type="Rhea" id="RHEA:14369"/>
        <dbReference type="ChEBI" id="CHEBI:15377"/>
        <dbReference type="ChEBI" id="CHEBI:29805"/>
        <dbReference type="ChEBI" id="CHEBI:43474"/>
        <dbReference type="ChEBI" id="CHEBI:58033"/>
        <dbReference type="EC" id="3.1.3.18"/>
    </reaction>
</comment>
<dbReference type="SFLD" id="SFLDG01129">
    <property type="entry name" value="C1.5:_HAD__Beta-PGM__Phosphata"/>
    <property type="match status" value="1"/>
</dbReference>
<dbReference type="Proteomes" id="UP000431462">
    <property type="component" value="Unassembled WGS sequence"/>
</dbReference>
<gene>
    <name evidence="8" type="ORF">FH752_09440</name>
</gene>
<accession>A0A844HXI6</accession>
<keyword evidence="8" id="KW-0378">Hydrolase</keyword>
<dbReference type="NCBIfam" id="TIGR01509">
    <property type="entry name" value="HAD-SF-IA-v3"/>
    <property type="match status" value="1"/>
</dbReference>
<dbReference type="EMBL" id="VENC01000008">
    <property type="protein sequence ID" value="MTI98832.1"/>
    <property type="molecule type" value="Genomic_DNA"/>
</dbReference>
<evidence type="ECO:0000256" key="2">
    <source>
        <dbReference type="ARBA" id="ARBA00001946"/>
    </source>
</evidence>
<dbReference type="InterPro" id="IPR041492">
    <property type="entry name" value="HAD_2"/>
</dbReference>
<comment type="similarity">
    <text evidence="4">Belongs to the HAD-like hydrolase superfamily. CbbY/CbbZ/Gph/YieH family.</text>
</comment>